<keyword evidence="1" id="KW-0812">Transmembrane</keyword>
<proteinExistence type="predicted"/>
<organism evidence="2 3">
    <name type="scientific">Robertmurraya beringensis</name>
    <dbReference type="NCBI Taxonomy" id="641660"/>
    <lineage>
        <taxon>Bacteria</taxon>
        <taxon>Bacillati</taxon>
        <taxon>Bacillota</taxon>
        <taxon>Bacilli</taxon>
        <taxon>Bacillales</taxon>
        <taxon>Bacillaceae</taxon>
        <taxon>Robertmurraya</taxon>
    </lineage>
</organism>
<comment type="caution">
    <text evidence="2">The sequence shown here is derived from an EMBL/GenBank/DDBJ whole genome shotgun (WGS) entry which is preliminary data.</text>
</comment>
<evidence type="ECO:0000313" key="2">
    <source>
        <dbReference type="EMBL" id="MFC0476430.1"/>
    </source>
</evidence>
<feature type="transmembrane region" description="Helical" evidence="1">
    <location>
        <begin position="92"/>
        <end position="111"/>
    </location>
</feature>
<dbReference type="RefSeq" id="WP_340902594.1">
    <property type="nucleotide sequence ID" value="NZ_JBHLUU010000103.1"/>
</dbReference>
<feature type="transmembrane region" description="Helical" evidence="1">
    <location>
        <begin position="123"/>
        <end position="143"/>
    </location>
</feature>
<evidence type="ECO:0000313" key="3">
    <source>
        <dbReference type="Proteomes" id="UP001589738"/>
    </source>
</evidence>
<accession>A0ABV6KSX9</accession>
<protein>
    <submittedName>
        <fullName evidence="2">Uncharacterized protein</fullName>
    </submittedName>
</protein>
<feature type="transmembrane region" description="Helical" evidence="1">
    <location>
        <begin position="65"/>
        <end position="85"/>
    </location>
</feature>
<reference evidence="2 3" key="1">
    <citation type="submission" date="2024-09" db="EMBL/GenBank/DDBJ databases">
        <authorList>
            <person name="Sun Q."/>
            <person name="Mori K."/>
        </authorList>
    </citation>
    <scope>NUCLEOTIDE SEQUENCE [LARGE SCALE GENOMIC DNA]</scope>
    <source>
        <strain evidence="2 3">CGMCC 1.9126</strain>
    </source>
</reference>
<keyword evidence="1" id="KW-0472">Membrane</keyword>
<keyword evidence="3" id="KW-1185">Reference proteome</keyword>
<sequence>MIGLFIAIITFNFIAFKTVKRFTTNQIVHIWIFTIAFQCIFDLIVEFKYHAYWYFDKQVDWLGMLAHTVLIPPVNMMFLNWFPFYQSVWKKFIYMFFWVIGILIYETLTLLPEPWGYFHYGWWRIWHAAIVDPILLLILLGYYKWICKLEMQLLENTIQK</sequence>
<dbReference type="EMBL" id="JBHLUU010000103">
    <property type="protein sequence ID" value="MFC0476430.1"/>
    <property type="molecule type" value="Genomic_DNA"/>
</dbReference>
<feature type="transmembrane region" description="Helical" evidence="1">
    <location>
        <begin position="27"/>
        <end position="45"/>
    </location>
</feature>
<keyword evidence="1" id="KW-1133">Transmembrane helix</keyword>
<name>A0ABV6KSX9_9BACI</name>
<dbReference type="Proteomes" id="UP001589738">
    <property type="component" value="Unassembled WGS sequence"/>
</dbReference>
<gene>
    <name evidence="2" type="ORF">ACFFHF_14555</name>
</gene>
<evidence type="ECO:0000256" key="1">
    <source>
        <dbReference type="SAM" id="Phobius"/>
    </source>
</evidence>